<proteinExistence type="predicted"/>
<name>A0A2I0AP76_9ASPA</name>
<keyword evidence="2" id="KW-1185">Reference proteome</keyword>
<dbReference type="EMBL" id="KZ451968">
    <property type="protein sequence ID" value="PKA57361.1"/>
    <property type="molecule type" value="Genomic_DNA"/>
</dbReference>
<gene>
    <name evidence="1" type="ORF">AXF42_Ash013548</name>
</gene>
<protein>
    <submittedName>
        <fullName evidence="1">Uncharacterized protein</fullName>
    </submittedName>
</protein>
<accession>A0A2I0AP76</accession>
<organism evidence="1 2">
    <name type="scientific">Apostasia shenzhenica</name>
    <dbReference type="NCBI Taxonomy" id="1088818"/>
    <lineage>
        <taxon>Eukaryota</taxon>
        <taxon>Viridiplantae</taxon>
        <taxon>Streptophyta</taxon>
        <taxon>Embryophyta</taxon>
        <taxon>Tracheophyta</taxon>
        <taxon>Spermatophyta</taxon>
        <taxon>Magnoliopsida</taxon>
        <taxon>Liliopsida</taxon>
        <taxon>Asparagales</taxon>
        <taxon>Orchidaceae</taxon>
        <taxon>Apostasioideae</taxon>
        <taxon>Apostasia</taxon>
    </lineage>
</organism>
<sequence>MERALTLLETERVALSRGAEAWPRLSVRRLPEMKRLQDRVWVRREKCVPVCRSVSIFSESVRENRRARTAQAQRERDGQCGFKCQEKSTRIGERSAI</sequence>
<evidence type="ECO:0000313" key="2">
    <source>
        <dbReference type="Proteomes" id="UP000236161"/>
    </source>
</evidence>
<reference evidence="1 2" key="1">
    <citation type="journal article" date="2017" name="Nature">
        <title>The Apostasia genome and the evolution of orchids.</title>
        <authorList>
            <person name="Zhang G.Q."/>
            <person name="Liu K.W."/>
            <person name="Li Z."/>
            <person name="Lohaus R."/>
            <person name="Hsiao Y.Y."/>
            <person name="Niu S.C."/>
            <person name="Wang J.Y."/>
            <person name="Lin Y.C."/>
            <person name="Xu Q."/>
            <person name="Chen L.J."/>
            <person name="Yoshida K."/>
            <person name="Fujiwara S."/>
            <person name="Wang Z.W."/>
            <person name="Zhang Y.Q."/>
            <person name="Mitsuda N."/>
            <person name="Wang M."/>
            <person name="Liu G.H."/>
            <person name="Pecoraro L."/>
            <person name="Huang H.X."/>
            <person name="Xiao X.J."/>
            <person name="Lin M."/>
            <person name="Wu X.Y."/>
            <person name="Wu W.L."/>
            <person name="Chen Y.Y."/>
            <person name="Chang S.B."/>
            <person name="Sakamoto S."/>
            <person name="Ohme-Takagi M."/>
            <person name="Yagi M."/>
            <person name="Zeng S.J."/>
            <person name="Shen C.Y."/>
            <person name="Yeh C.M."/>
            <person name="Luo Y.B."/>
            <person name="Tsai W.C."/>
            <person name="Van de Peer Y."/>
            <person name="Liu Z.J."/>
        </authorList>
    </citation>
    <scope>NUCLEOTIDE SEQUENCE [LARGE SCALE GENOMIC DNA]</scope>
    <source>
        <strain evidence="2">cv. Shenzhen</strain>
        <tissue evidence="1">Stem</tissue>
    </source>
</reference>
<dbReference type="Proteomes" id="UP000236161">
    <property type="component" value="Unassembled WGS sequence"/>
</dbReference>
<dbReference type="AlphaFoldDB" id="A0A2I0AP76"/>
<evidence type="ECO:0000313" key="1">
    <source>
        <dbReference type="EMBL" id="PKA57361.1"/>
    </source>
</evidence>